<reference evidence="2 3" key="1">
    <citation type="submission" date="2014-07" db="EMBL/GenBank/DDBJ databases">
        <title>Methanogenic archaea and the global carbon cycle.</title>
        <authorList>
            <person name="Henriksen J.R."/>
            <person name="Luke J."/>
            <person name="Reinhart S."/>
            <person name="Benedict M.N."/>
            <person name="Youngblut N.D."/>
            <person name="Metcalf M.E."/>
            <person name="Whitaker R.J."/>
            <person name="Metcalf W.W."/>
        </authorList>
    </citation>
    <scope>NUCLEOTIDE SEQUENCE [LARGE SCALE GENOMIC DNA]</scope>
    <source>
        <strain evidence="2 3">MS</strain>
    </source>
</reference>
<dbReference type="HOGENOM" id="CLU_1248275_0_0_2"/>
<keyword evidence="1" id="KW-1133">Transmembrane helix</keyword>
<proteinExistence type="predicted"/>
<dbReference type="PATRIC" id="fig|1434108.4.peg.1984"/>
<feature type="transmembrane region" description="Helical" evidence="1">
    <location>
        <begin position="12"/>
        <end position="34"/>
    </location>
</feature>
<evidence type="ECO:0000256" key="1">
    <source>
        <dbReference type="SAM" id="Phobius"/>
    </source>
</evidence>
<feature type="transmembrane region" description="Helical" evidence="1">
    <location>
        <begin position="117"/>
        <end position="140"/>
    </location>
</feature>
<dbReference type="GeneID" id="24844837"/>
<dbReference type="Proteomes" id="UP000033033">
    <property type="component" value="Chromosome"/>
</dbReference>
<organism evidence="2 3">
    <name type="scientific">Methanosarcina barkeri MS</name>
    <dbReference type="NCBI Taxonomy" id="1434108"/>
    <lineage>
        <taxon>Archaea</taxon>
        <taxon>Methanobacteriati</taxon>
        <taxon>Methanobacteriota</taxon>
        <taxon>Stenosarchaea group</taxon>
        <taxon>Methanomicrobia</taxon>
        <taxon>Methanosarcinales</taxon>
        <taxon>Methanosarcinaceae</taxon>
        <taxon>Methanosarcina</taxon>
    </lineage>
</organism>
<feature type="transmembrane region" description="Helical" evidence="1">
    <location>
        <begin position="179"/>
        <end position="201"/>
    </location>
</feature>
<feature type="transmembrane region" description="Helical" evidence="1">
    <location>
        <begin position="46"/>
        <end position="64"/>
    </location>
</feature>
<accession>A0A0E3QTB7</accession>
<feature type="transmembrane region" description="Helical" evidence="1">
    <location>
        <begin position="76"/>
        <end position="97"/>
    </location>
</feature>
<keyword evidence="1" id="KW-0812">Transmembrane</keyword>
<dbReference type="AlphaFoldDB" id="A0A0E3QTB7"/>
<dbReference type="EMBL" id="CP009528">
    <property type="protein sequence ID" value="AKB54583.1"/>
    <property type="molecule type" value="Genomic_DNA"/>
</dbReference>
<feature type="transmembrane region" description="Helical" evidence="1">
    <location>
        <begin position="152"/>
        <end position="173"/>
    </location>
</feature>
<evidence type="ECO:0000313" key="3">
    <source>
        <dbReference type="Proteomes" id="UP000033033"/>
    </source>
</evidence>
<sequence>MKQESIRQTRVSLFLISLTFLAMWIEFVICKYITPNMPYRELINLLTLYLFSLVLPAIGILVFIKNMRRISPRWYWGVPFLVGIILNTFVRDLTFMVPFSPNAVNLFYGQPFLSNFVTFDSTTISIITIFFSVAVALFCLSVPEEKRKKLMLPFALSLIAAFSNMIHFIVGLMGESTVAYYSFFVSSIAVFIVGLFFMVIADTF</sequence>
<dbReference type="KEGG" id="mby:MSBRM_1585"/>
<protein>
    <submittedName>
        <fullName evidence="2">Uncharacterized protein</fullName>
    </submittedName>
</protein>
<dbReference type="RefSeq" id="WP_048155381.1">
    <property type="nucleotide sequence ID" value="NZ_CP009528.1"/>
</dbReference>
<gene>
    <name evidence="2" type="ORF">MSBRM_1585</name>
</gene>
<keyword evidence="1" id="KW-0472">Membrane</keyword>
<name>A0A0E3QTB7_METBA</name>
<evidence type="ECO:0000313" key="2">
    <source>
        <dbReference type="EMBL" id="AKB54583.1"/>
    </source>
</evidence>
<keyword evidence="3" id="KW-1185">Reference proteome</keyword>